<dbReference type="SUPFAM" id="SSF141322">
    <property type="entry name" value="NfeD domain-like"/>
    <property type="match status" value="1"/>
</dbReference>
<gene>
    <name evidence="7" type="ORF">GO608_15550</name>
</gene>
<dbReference type="PANTHER" id="PTHR33507:SF3">
    <property type="entry name" value="INNER MEMBRANE PROTEIN YBBJ"/>
    <property type="match status" value="1"/>
</dbReference>
<evidence type="ECO:0000256" key="2">
    <source>
        <dbReference type="ARBA" id="ARBA00022692"/>
    </source>
</evidence>
<name>A0ABX1N668_9RHOO</name>
<evidence type="ECO:0000256" key="5">
    <source>
        <dbReference type="SAM" id="Phobius"/>
    </source>
</evidence>
<keyword evidence="8" id="KW-1185">Reference proteome</keyword>
<evidence type="ECO:0000313" key="7">
    <source>
        <dbReference type="EMBL" id="NMF94732.1"/>
    </source>
</evidence>
<dbReference type="InterPro" id="IPR052165">
    <property type="entry name" value="Membrane_assoc_protease"/>
</dbReference>
<feature type="transmembrane region" description="Helical" evidence="5">
    <location>
        <begin position="53"/>
        <end position="71"/>
    </location>
</feature>
<proteinExistence type="predicted"/>
<evidence type="ECO:0000256" key="1">
    <source>
        <dbReference type="ARBA" id="ARBA00004141"/>
    </source>
</evidence>
<dbReference type="EMBL" id="WTVH01000036">
    <property type="protein sequence ID" value="NMF94732.1"/>
    <property type="molecule type" value="Genomic_DNA"/>
</dbReference>
<feature type="transmembrane region" description="Helical" evidence="5">
    <location>
        <begin position="27"/>
        <end position="47"/>
    </location>
</feature>
<sequence>MNIEWWQWAVAGIVLILAELAIPSFFVIWFGVAALVMALVVLAAPALTLTTQLALWTALSLAMVALWFRVFKPGFHKTRVGTSAGEIIGEVGLLVGAVAPFQRGRVRFQRPVLGAEEWVCLGESEIPAGERVRVVAVEGSFLKVVKA</sequence>
<organism evidence="7 8">
    <name type="scientific">Aromatoleum buckelii</name>
    <dbReference type="NCBI Taxonomy" id="200254"/>
    <lineage>
        <taxon>Bacteria</taxon>
        <taxon>Pseudomonadati</taxon>
        <taxon>Pseudomonadota</taxon>
        <taxon>Betaproteobacteria</taxon>
        <taxon>Rhodocyclales</taxon>
        <taxon>Rhodocyclaceae</taxon>
        <taxon>Aromatoleum</taxon>
    </lineage>
</organism>
<dbReference type="PANTHER" id="PTHR33507">
    <property type="entry name" value="INNER MEMBRANE PROTEIN YBBJ"/>
    <property type="match status" value="1"/>
</dbReference>
<dbReference type="InterPro" id="IPR002810">
    <property type="entry name" value="NfeD-like_C"/>
</dbReference>
<dbReference type="Pfam" id="PF01957">
    <property type="entry name" value="NfeD"/>
    <property type="match status" value="1"/>
</dbReference>
<feature type="transmembrane region" description="Helical" evidence="5">
    <location>
        <begin position="6"/>
        <end position="22"/>
    </location>
</feature>
<evidence type="ECO:0000256" key="4">
    <source>
        <dbReference type="ARBA" id="ARBA00023136"/>
    </source>
</evidence>
<dbReference type="InterPro" id="IPR012340">
    <property type="entry name" value="NA-bd_OB-fold"/>
</dbReference>
<keyword evidence="2 5" id="KW-0812">Transmembrane</keyword>
<dbReference type="Gene3D" id="2.40.50.140">
    <property type="entry name" value="Nucleic acid-binding proteins"/>
    <property type="match status" value="1"/>
</dbReference>
<accession>A0ABX1N668</accession>
<keyword evidence="3 5" id="KW-1133">Transmembrane helix</keyword>
<reference evidence="7" key="1">
    <citation type="submission" date="2019-12" db="EMBL/GenBank/DDBJ databases">
        <title>Comparative genomics gives insights into the taxonomy of the Azoarcus-Aromatoleum group and reveals separate origins of nif in the plant-associated Azoarcus and non-plant-associated Aromatoleum sub-groups.</title>
        <authorList>
            <person name="Lafos M."/>
            <person name="Maluk M."/>
            <person name="Batista M."/>
            <person name="Junghare M."/>
            <person name="Carmona M."/>
            <person name="Faoro H."/>
            <person name="Cruz L.M."/>
            <person name="Battistoni F."/>
            <person name="De Souza E."/>
            <person name="Pedrosa F."/>
            <person name="Chen W.-M."/>
            <person name="Poole P.S."/>
            <person name="Dixon R.A."/>
            <person name="James E.K."/>
        </authorList>
    </citation>
    <scope>NUCLEOTIDE SEQUENCE</scope>
    <source>
        <strain evidence="7">U120</strain>
    </source>
</reference>
<dbReference type="Proteomes" id="UP000601990">
    <property type="component" value="Unassembled WGS sequence"/>
</dbReference>
<dbReference type="RefSeq" id="WP_169199953.1">
    <property type="nucleotide sequence ID" value="NZ_WTVH02000008.1"/>
</dbReference>
<evidence type="ECO:0000313" key="8">
    <source>
        <dbReference type="Proteomes" id="UP000601990"/>
    </source>
</evidence>
<comment type="subcellular location">
    <subcellularLocation>
        <location evidence="1">Membrane</location>
        <topology evidence="1">Multi-pass membrane protein</topology>
    </subcellularLocation>
</comment>
<evidence type="ECO:0000256" key="3">
    <source>
        <dbReference type="ARBA" id="ARBA00022989"/>
    </source>
</evidence>
<evidence type="ECO:0000259" key="6">
    <source>
        <dbReference type="Pfam" id="PF01957"/>
    </source>
</evidence>
<comment type="caution">
    <text evidence="7">The sequence shown here is derived from an EMBL/GenBank/DDBJ whole genome shotgun (WGS) entry which is preliminary data.</text>
</comment>
<feature type="domain" description="NfeD-like C-terminal" evidence="6">
    <location>
        <begin position="86"/>
        <end position="146"/>
    </location>
</feature>
<keyword evidence="4 5" id="KW-0472">Membrane</keyword>
<protein>
    <submittedName>
        <fullName evidence="7">NfeD family protein</fullName>
    </submittedName>
</protein>